<gene>
    <name evidence="2" type="ORF">RI532_13015</name>
</gene>
<evidence type="ECO:0000313" key="3">
    <source>
        <dbReference type="Proteomes" id="UP001254075"/>
    </source>
</evidence>
<dbReference type="AlphaFoldDB" id="A0AAW8W9A7"/>
<feature type="compositionally biased region" description="Low complexity" evidence="1">
    <location>
        <begin position="204"/>
        <end position="213"/>
    </location>
</feature>
<sequence length="219" mass="22912">MATVGIKGLRMALIDPKTGKVIAGEDGFSENGIFDARGRVAQGLSEANITGIAPSVTKVWGNDILQDQSVGKSQPSVAASFNNLPHEILEKALGEESDGKGGYLDNASGVLPHIAMDLISSDLAGNEIHYCFYDGNMTQGDKNLQTSNENQSRVADALTYNPLAGSNGHMMKTYYAADEGFTDKNLIDEIFPGASDTTDTTPADGSGSQTSDSGDGKSA</sequence>
<reference evidence="2" key="1">
    <citation type="submission" date="2023-08" db="EMBL/GenBank/DDBJ databases">
        <authorList>
            <person name="Page C.A."/>
            <person name="Perez-Diaz I.M."/>
        </authorList>
    </citation>
    <scope>NUCLEOTIDE SEQUENCE</scope>
    <source>
        <strain evidence="2">3.8.38</strain>
    </source>
</reference>
<organism evidence="2 3">
    <name type="scientific">Levilactobacillus namurensis</name>
    <dbReference type="NCBI Taxonomy" id="380393"/>
    <lineage>
        <taxon>Bacteria</taxon>
        <taxon>Bacillati</taxon>
        <taxon>Bacillota</taxon>
        <taxon>Bacilli</taxon>
        <taxon>Lactobacillales</taxon>
        <taxon>Lactobacillaceae</taxon>
        <taxon>Levilactobacillus</taxon>
    </lineage>
</organism>
<dbReference type="InterPro" id="IPR006724">
    <property type="entry name" value="Phage_TTP"/>
</dbReference>
<dbReference type="RefSeq" id="WP_313845668.1">
    <property type="nucleotide sequence ID" value="NZ_JAVLAM010000004.1"/>
</dbReference>
<dbReference type="Proteomes" id="UP001254075">
    <property type="component" value="Unassembled WGS sequence"/>
</dbReference>
<feature type="region of interest" description="Disordered" evidence="1">
    <location>
        <begin position="192"/>
        <end position="219"/>
    </location>
</feature>
<name>A0AAW8W9A7_9LACO</name>
<protein>
    <submittedName>
        <fullName evidence="2">Phage tail protein</fullName>
    </submittedName>
</protein>
<dbReference type="Pfam" id="PF04630">
    <property type="entry name" value="Phage_TTP_1"/>
    <property type="match status" value="1"/>
</dbReference>
<dbReference type="EMBL" id="JAVLAM010000004">
    <property type="protein sequence ID" value="MDT7015295.1"/>
    <property type="molecule type" value="Genomic_DNA"/>
</dbReference>
<comment type="caution">
    <text evidence="2">The sequence shown here is derived from an EMBL/GenBank/DDBJ whole genome shotgun (WGS) entry which is preliminary data.</text>
</comment>
<proteinExistence type="predicted"/>
<accession>A0AAW8W9A7</accession>
<evidence type="ECO:0000313" key="2">
    <source>
        <dbReference type="EMBL" id="MDT7015295.1"/>
    </source>
</evidence>
<evidence type="ECO:0000256" key="1">
    <source>
        <dbReference type="SAM" id="MobiDB-lite"/>
    </source>
</evidence>